<dbReference type="Proteomes" id="UP001652628">
    <property type="component" value="Chromosome 3"/>
</dbReference>
<dbReference type="InterPro" id="IPR012608">
    <property type="entry name" value="Sex_peptide"/>
</dbReference>
<gene>
    <name evidence="8" type="primary">LOC108005547</name>
</gene>
<dbReference type="GO" id="GO:0005576">
    <property type="term" value="C:extracellular region"/>
    <property type="evidence" value="ECO:0007669"/>
    <property type="project" value="UniProtKB-SubCell"/>
</dbReference>
<feature type="chain" id="PRO_5046924546" evidence="6">
    <location>
        <begin position="20"/>
        <end position="60"/>
    </location>
</feature>
<keyword evidence="2" id="KW-0964">Secreted</keyword>
<protein>
    <submittedName>
        <fullName evidence="8">Accessory gland-specific peptide 70A-like</fullName>
    </submittedName>
</protein>
<keyword evidence="7" id="KW-1185">Reference proteome</keyword>
<reference evidence="8" key="1">
    <citation type="submission" date="2025-08" db="UniProtKB">
        <authorList>
            <consortium name="RefSeq"/>
        </authorList>
    </citation>
    <scope>IDENTIFICATION</scope>
</reference>
<evidence type="ECO:0000256" key="4">
    <source>
        <dbReference type="ARBA" id="ARBA00022729"/>
    </source>
</evidence>
<keyword evidence="5" id="KW-1015">Disulfide bond</keyword>
<dbReference type="RefSeq" id="XP_016924330.3">
    <property type="nucleotide sequence ID" value="XM_017068841.4"/>
</dbReference>
<evidence type="ECO:0000256" key="5">
    <source>
        <dbReference type="ARBA" id="ARBA00023157"/>
    </source>
</evidence>
<evidence type="ECO:0000256" key="6">
    <source>
        <dbReference type="SAM" id="SignalP"/>
    </source>
</evidence>
<evidence type="ECO:0000256" key="2">
    <source>
        <dbReference type="ARBA" id="ARBA00022525"/>
    </source>
</evidence>
<name>A0AB39YYN3_DROSZ</name>
<evidence type="ECO:0000313" key="7">
    <source>
        <dbReference type="Proteomes" id="UP001652628"/>
    </source>
</evidence>
<keyword evidence="4 6" id="KW-0732">Signal</keyword>
<keyword evidence="3" id="KW-0085">Behavior</keyword>
<evidence type="ECO:0000256" key="1">
    <source>
        <dbReference type="ARBA" id="ARBA00004613"/>
    </source>
</evidence>
<proteinExistence type="predicted"/>
<dbReference type="GO" id="GO:0005179">
    <property type="term" value="F:hormone activity"/>
    <property type="evidence" value="ECO:0007669"/>
    <property type="project" value="InterPro"/>
</dbReference>
<organism evidence="7 8">
    <name type="scientific">Drosophila suzukii</name>
    <name type="common">Spotted-wing drosophila fruit fly</name>
    <dbReference type="NCBI Taxonomy" id="28584"/>
    <lineage>
        <taxon>Eukaryota</taxon>
        <taxon>Metazoa</taxon>
        <taxon>Ecdysozoa</taxon>
        <taxon>Arthropoda</taxon>
        <taxon>Hexapoda</taxon>
        <taxon>Insecta</taxon>
        <taxon>Pterygota</taxon>
        <taxon>Neoptera</taxon>
        <taxon>Endopterygota</taxon>
        <taxon>Diptera</taxon>
        <taxon>Brachycera</taxon>
        <taxon>Muscomorpha</taxon>
        <taxon>Ephydroidea</taxon>
        <taxon>Drosophilidae</taxon>
        <taxon>Drosophila</taxon>
        <taxon>Sophophora</taxon>
    </lineage>
</organism>
<comment type="subcellular location">
    <subcellularLocation>
        <location evidence="1">Secreted</location>
    </subcellularLocation>
</comment>
<dbReference type="Pfam" id="PF08138">
    <property type="entry name" value="Sex_peptide"/>
    <property type="match status" value="1"/>
</dbReference>
<accession>A0AB39YYN3</accession>
<evidence type="ECO:0000313" key="8">
    <source>
        <dbReference type="RefSeq" id="XP_016924330.3"/>
    </source>
</evidence>
<dbReference type="AlphaFoldDB" id="A0AB39YYN3"/>
<dbReference type="GeneID" id="108005547"/>
<evidence type="ECO:0000256" key="3">
    <source>
        <dbReference type="ARBA" id="ARBA00022610"/>
    </source>
</evidence>
<dbReference type="GO" id="GO:0046008">
    <property type="term" value="P:regulation of female receptivity, post-mating"/>
    <property type="evidence" value="ECO:0007669"/>
    <property type="project" value="InterPro"/>
</dbReference>
<sequence length="60" mass="6952">MKTLALLSILVCIVRLVKTWEWPWQEGKRPWEKPKNPIPSPNPRDKSCRLNLGPAWGGRC</sequence>
<feature type="signal peptide" evidence="6">
    <location>
        <begin position="1"/>
        <end position="19"/>
    </location>
</feature>